<gene>
    <name evidence="2" type="ORF">HZS54_04380</name>
</gene>
<dbReference type="GeneID" id="56081799"/>
<feature type="transmembrane region" description="Helical" evidence="1">
    <location>
        <begin position="46"/>
        <end position="65"/>
    </location>
</feature>
<keyword evidence="3" id="KW-1185">Reference proteome</keyword>
<dbReference type="OrthoDB" id="161718at2157"/>
<feature type="transmembrane region" description="Helical" evidence="1">
    <location>
        <begin position="180"/>
        <end position="199"/>
    </location>
</feature>
<evidence type="ECO:0000256" key="1">
    <source>
        <dbReference type="SAM" id="Phobius"/>
    </source>
</evidence>
<accession>A0A7D5P783</accession>
<dbReference type="EMBL" id="CP058909">
    <property type="protein sequence ID" value="QLH80921.1"/>
    <property type="molecule type" value="Genomic_DNA"/>
</dbReference>
<dbReference type="AlphaFoldDB" id="A0A7D5P783"/>
<proteinExistence type="predicted"/>
<feature type="transmembrane region" description="Helical" evidence="1">
    <location>
        <begin position="85"/>
        <end position="110"/>
    </location>
</feature>
<dbReference type="KEGG" id="hpel:HZS54_04380"/>
<keyword evidence="1" id="KW-1133">Transmembrane helix</keyword>
<organism evidence="2 3">
    <name type="scientific">Halosimplex pelagicum</name>
    <dbReference type="NCBI Taxonomy" id="869886"/>
    <lineage>
        <taxon>Archaea</taxon>
        <taxon>Methanobacteriati</taxon>
        <taxon>Methanobacteriota</taxon>
        <taxon>Stenosarchaea group</taxon>
        <taxon>Halobacteria</taxon>
        <taxon>Halobacteriales</taxon>
        <taxon>Haloarculaceae</taxon>
        <taxon>Halosimplex</taxon>
    </lineage>
</organism>
<keyword evidence="1" id="KW-0812">Transmembrane</keyword>
<reference evidence="2 3" key="1">
    <citation type="submission" date="2020-07" db="EMBL/GenBank/DDBJ databases">
        <title>Halosimplex litoreum sp. nov. and Halosimplex rubrum sp. nov., isolated from different salt environments.</title>
        <authorList>
            <person name="Cui H."/>
        </authorList>
    </citation>
    <scope>NUCLEOTIDE SEQUENCE [LARGE SCALE GENOMIC DNA]</scope>
    <source>
        <strain evidence="2 3">R2</strain>
    </source>
</reference>
<protein>
    <submittedName>
        <fullName evidence="2">Uncharacterized protein</fullName>
    </submittedName>
</protein>
<sequence>MTGNSTDGSDDLPEDPILRRVLSDSAYDRVRVERFSHFTQPVPQKLLVQSLLVSALALALPLYLLYPASAAAYLPTVDPAAASPIVLVVGLFALVLELGTAALLVGVVVSRTRNEPLTRRKAERLFTAETFATYVGFGTGGLATLATVGLLALGLGGEPMLASYVETASTGPFRQSDLGVSVRTFATAAVVGAVAVTLAHRYTESLLADL</sequence>
<name>A0A7D5P783_9EURY</name>
<dbReference type="RefSeq" id="WP_179920737.1">
    <property type="nucleotide sequence ID" value="NZ_CP058909.1"/>
</dbReference>
<evidence type="ECO:0000313" key="3">
    <source>
        <dbReference type="Proteomes" id="UP000509346"/>
    </source>
</evidence>
<evidence type="ECO:0000313" key="2">
    <source>
        <dbReference type="EMBL" id="QLH80921.1"/>
    </source>
</evidence>
<keyword evidence="1" id="KW-0472">Membrane</keyword>
<dbReference type="Proteomes" id="UP000509346">
    <property type="component" value="Chromosome"/>
</dbReference>
<feature type="transmembrane region" description="Helical" evidence="1">
    <location>
        <begin position="131"/>
        <end position="155"/>
    </location>
</feature>